<organism evidence="2 3">
    <name type="scientific">Rhodotorula diobovata</name>
    <dbReference type="NCBI Taxonomy" id="5288"/>
    <lineage>
        <taxon>Eukaryota</taxon>
        <taxon>Fungi</taxon>
        <taxon>Dikarya</taxon>
        <taxon>Basidiomycota</taxon>
        <taxon>Pucciniomycotina</taxon>
        <taxon>Microbotryomycetes</taxon>
        <taxon>Sporidiobolales</taxon>
        <taxon>Sporidiobolaceae</taxon>
        <taxon>Rhodotorula</taxon>
    </lineage>
</organism>
<evidence type="ECO:0000256" key="1">
    <source>
        <dbReference type="SAM" id="MobiDB-lite"/>
    </source>
</evidence>
<keyword evidence="3" id="KW-1185">Reference proteome</keyword>
<dbReference type="EMBL" id="SOZI01000036">
    <property type="protein sequence ID" value="TNY21810.1"/>
    <property type="molecule type" value="Genomic_DNA"/>
</dbReference>
<protein>
    <submittedName>
        <fullName evidence="2">Uncharacterized protein</fullName>
    </submittedName>
</protein>
<accession>A0A5C5FY74</accession>
<dbReference type="OrthoDB" id="10449284at2759"/>
<sequence>MNVPQLHCNGFSAHLSLVASPLQPLSTCVNPHAPHAVEGVYAAPLVSGQPWTLAWADDRPEGVPVDASVLVHDGGDEAVLCTVAHGQPTSLRGFLRTGPLKLTLLLRDPIAQQIRAIFVLFCGDNSPRATIPSPDSLLPQNLALDLPHTPNQETLWMPDGDTPSSPTMGRMAPQYSSPESTLVTAAGRRGPDDSGVGLESPERGDTMFKQLQRELDFYRDAVHALERSMSPASHIRFLTERLVRVREGAHDCPNADDRALTVAARVHTAVARERMLARLRDESEVAVSQELAGVLGALVDNSGRY</sequence>
<feature type="region of interest" description="Disordered" evidence="1">
    <location>
        <begin position="148"/>
        <end position="202"/>
    </location>
</feature>
<evidence type="ECO:0000313" key="3">
    <source>
        <dbReference type="Proteomes" id="UP000311382"/>
    </source>
</evidence>
<dbReference type="AlphaFoldDB" id="A0A5C5FY74"/>
<name>A0A5C5FY74_9BASI</name>
<reference evidence="2 3" key="1">
    <citation type="submission" date="2019-03" db="EMBL/GenBank/DDBJ databases">
        <title>Rhodosporidium diobovatum UCD-FST 08-225 genome sequencing, assembly, and annotation.</title>
        <authorList>
            <person name="Fakankun I.U."/>
            <person name="Fristensky B."/>
            <person name="Levin D.B."/>
        </authorList>
    </citation>
    <scope>NUCLEOTIDE SEQUENCE [LARGE SCALE GENOMIC DNA]</scope>
    <source>
        <strain evidence="2 3">UCD-FST 08-225</strain>
    </source>
</reference>
<comment type="caution">
    <text evidence="2">The sequence shown here is derived from an EMBL/GenBank/DDBJ whole genome shotgun (WGS) entry which is preliminary data.</text>
</comment>
<feature type="compositionally biased region" description="Polar residues" evidence="1">
    <location>
        <begin position="174"/>
        <end position="183"/>
    </location>
</feature>
<evidence type="ECO:0000313" key="2">
    <source>
        <dbReference type="EMBL" id="TNY21810.1"/>
    </source>
</evidence>
<gene>
    <name evidence="2" type="ORF">DMC30DRAFT_180754</name>
</gene>
<proteinExistence type="predicted"/>
<dbReference type="Proteomes" id="UP000311382">
    <property type="component" value="Unassembled WGS sequence"/>
</dbReference>